<dbReference type="EMBL" id="BK015606">
    <property type="protein sequence ID" value="DAE15505.1"/>
    <property type="molecule type" value="Genomic_DNA"/>
</dbReference>
<sequence>MGLISVVQVGFHALNKFFKHINTLFQYYRQT</sequence>
<organism evidence="1">
    <name type="scientific">Podoviridae sp. ctZ5d16</name>
    <dbReference type="NCBI Taxonomy" id="2825257"/>
    <lineage>
        <taxon>Viruses</taxon>
        <taxon>Duplodnaviria</taxon>
        <taxon>Heunggongvirae</taxon>
        <taxon>Uroviricota</taxon>
        <taxon>Caudoviricetes</taxon>
    </lineage>
</organism>
<proteinExistence type="predicted"/>
<name>A0A8S5Q9M3_9CAUD</name>
<reference evidence="1" key="1">
    <citation type="journal article" date="2021" name="Proc. Natl. Acad. Sci. U.S.A.">
        <title>A Catalog of Tens of Thousands of Viruses from Human Metagenomes Reveals Hidden Associations with Chronic Diseases.</title>
        <authorList>
            <person name="Tisza M.J."/>
            <person name="Buck C.B."/>
        </authorList>
    </citation>
    <scope>NUCLEOTIDE SEQUENCE</scope>
    <source>
        <strain evidence="1">CtZ5d16</strain>
    </source>
</reference>
<protein>
    <submittedName>
        <fullName evidence="1">Uncharacterized protein</fullName>
    </submittedName>
</protein>
<accession>A0A8S5Q9M3</accession>
<evidence type="ECO:0000313" key="1">
    <source>
        <dbReference type="EMBL" id="DAE15505.1"/>
    </source>
</evidence>